<accession>A0A9D4PRT5</accession>
<reference evidence="1" key="1">
    <citation type="journal article" date="2020" name="Cell">
        <title>Large-Scale Comparative Analyses of Tick Genomes Elucidate Their Genetic Diversity and Vector Capacities.</title>
        <authorList>
            <consortium name="Tick Genome and Microbiome Consortium (TIGMIC)"/>
            <person name="Jia N."/>
            <person name="Wang J."/>
            <person name="Shi W."/>
            <person name="Du L."/>
            <person name="Sun Y."/>
            <person name="Zhan W."/>
            <person name="Jiang J.F."/>
            <person name="Wang Q."/>
            <person name="Zhang B."/>
            <person name="Ji P."/>
            <person name="Bell-Sakyi L."/>
            <person name="Cui X.M."/>
            <person name="Yuan T.T."/>
            <person name="Jiang B.G."/>
            <person name="Yang W.F."/>
            <person name="Lam T.T."/>
            <person name="Chang Q.C."/>
            <person name="Ding S.J."/>
            <person name="Wang X.J."/>
            <person name="Zhu J.G."/>
            <person name="Ruan X.D."/>
            <person name="Zhao L."/>
            <person name="Wei J.T."/>
            <person name="Ye R.Z."/>
            <person name="Que T.C."/>
            <person name="Du C.H."/>
            <person name="Zhou Y.H."/>
            <person name="Cheng J.X."/>
            <person name="Dai P.F."/>
            <person name="Guo W.B."/>
            <person name="Han X.H."/>
            <person name="Huang E.J."/>
            <person name="Li L.F."/>
            <person name="Wei W."/>
            <person name="Gao Y.C."/>
            <person name="Liu J.Z."/>
            <person name="Shao H.Z."/>
            <person name="Wang X."/>
            <person name="Wang C.C."/>
            <person name="Yang T.C."/>
            <person name="Huo Q.B."/>
            <person name="Li W."/>
            <person name="Chen H.Y."/>
            <person name="Chen S.E."/>
            <person name="Zhou L.G."/>
            <person name="Ni X.B."/>
            <person name="Tian J.H."/>
            <person name="Sheng Y."/>
            <person name="Liu T."/>
            <person name="Pan Y.S."/>
            <person name="Xia L.Y."/>
            <person name="Li J."/>
            <person name="Zhao F."/>
            <person name="Cao W.C."/>
        </authorList>
    </citation>
    <scope>NUCLEOTIDE SEQUENCE</scope>
    <source>
        <strain evidence="1">Rsan-2018</strain>
    </source>
</reference>
<gene>
    <name evidence="1" type="ORF">HPB52_023596</name>
</gene>
<reference evidence="1" key="2">
    <citation type="submission" date="2021-09" db="EMBL/GenBank/DDBJ databases">
        <authorList>
            <person name="Jia N."/>
            <person name="Wang J."/>
            <person name="Shi W."/>
            <person name="Du L."/>
            <person name="Sun Y."/>
            <person name="Zhan W."/>
            <person name="Jiang J."/>
            <person name="Wang Q."/>
            <person name="Zhang B."/>
            <person name="Ji P."/>
            <person name="Sakyi L.B."/>
            <person name="Cui X."/>
            <person name="Yuan T."/>
            <person name="Jiang B."/>
            <person name="Yang W."/>
            <person name="Lam T.T.-Y."/>
            <person name="Chang Q."/>
            <person name="Ding S."/>
            <person name="Wang X."/>
            <person name="Zhu J."/>
            <person name="Ruan X."/>
            <person name="Zhao L."/>
            <person name="Wei J."/>
            <person name="Que T."/>
            <person name="Du C."/>
            <person name="Cheng J."/>
            <person name="Dai P."/>
            <person name="Han X."/>
            <person name="Huang E."/>
            <person name="Gao Y."/>
            <person name="Liu J."/>
            <person name="Shao H."/>
            <person name="Ye R."/>
            <person name="Li L."/>
            <person name="Wei W."/>
            <person name="Wang X."/>
            <person name="Wang C."/>
            <person name="Huo Q."/>
            <person name="Li W."/>
            <person name="Guo W."/>
            <person name="Chen H."/>
            <person name="Chen S."/>
            <person name="Zhou L."/>
            <person name="Zhou L."/>
            <person name="Ni X."/>
            <person name="Tian J."/>
            <person name="Zhou Y."/>
            <person name="Sheng Y."/>
            <person name="Liu T."/>
            <person name="Pan Y."/>
            <person name="Xia L."/>
            <person name="Li J."/>
            <person name="Zhao F."/>
            <person name="Cao W."/>
        </authorList>
    </citation>
    <scope>NUCLEOTIDE SEQUENCE</scope>
    <source>
        <strain evidence="1">Rsan-2018</strain>
        <tissue evidence="1">Larvae</tissue>
    </source>
</reference>
<protein>
    <submittedName>
        <fullName evidence="1">Uncharacterized protein</fullName>
    </submittedName>
</protein>
<evidence type="ECO:0000313" key="1">
    <source>
        <dbReference type="EMBL" id="KAH7948507.1"/>
    </source>
</evidence>
<dbReference type="AlphaFoldDB" id="A0A9D4PRT5"/>
<name>A0A9D4PRT5_RHISA</name>
<keyword evidence="2" id="KW-1185">Reference proteome</keyword>
<dbReference type="EMBL" id="JABSTV010001252">
    <property type="protein sequence ID" value="KAH7948507.1"/>
    <property type="molecule type" value="Genomic_DNA"/>
</dbReference>
<sequence length="118" mass="13344">MLDVKSAVSGLEKMLKTGIVAASKESNVQSSESFVHRDSSSLLNKALPLTRHQVLSPNKLVKNKIRALYADWLINGRHEFMPSNRMKRSSPEDFTGWVKDAWCTILSAMVIKAFKNYF</sequence>
<dbReference type="Proteomes" id="UP000821837">
    <property type="component" value="Chromosome 6"/>
</dbReference>
<proteinExistence type="predicted"/>
<comment type="caution">
    <text evidence="1">The sequence shown here is derived from an EMBL/GenBank/DDBJ whole genome shotgun (WGS) entry which is preliminary data.</text>
</comment>
<organism evidence="1 2">
    <name type="scientific">Rhipicephalus sanguineus</name>
    <name type="common">Brown dog tick</name>
    <name type="synonym">Ixodes sanguineus</name>
    <dbReference type="NCBI Taxonomy" id="34632"/>
    <lineage>
        <taxon>Eukaryota</taxon>
        <taxon>Metazoa</taxon>
        <taxon>Ecdysozoa</taxon>
        <taxon>Arthropoda</taxon>
        <taxon>Chelicerata</taxon>
        <taxon>Arachnida</taxon>
        <taxon>Acari</taxon>
        <taxon>Parasitiformes</taxon>
        <taxon>Ixodida</taxon>
        <taxon>Ixodoidea</taxon>
        <taxon>Ixodidae</taxon>
        <taxon>Rhipicephalinae</taxon>
        <taxon>Rhipicephalus</taxon>
        <taxon>Rhipicephalus</taxon>
    </lineage>
</organism>
<evidence type="ECO:0000313" key="2">
    <source>
        <dbReference type="Proteomes" id="UP000821837"/>
    </source>
</evidence>